<organism evidence="1 3">
    <name type="scientific">Rotaria sordida</name>
    <dbReference type="NCBI Taxonomy" id="392033"/>
    <lineage>
        <taxon>Eukaryota</taxon>
        <taxon>Metazoa</taxon>
        <taxon>Spiralia</taxon>
        <taxon>Gnathifera</taxon>
        <taxon>Rotifera</taxon>
        <taxon>Eurotatoria</taxon>
        <taxon>Bdelloidea</taxon>
        <taxon>Philodinida</taxon>
        <taxon>Philodinidae</taxon>
        <taxon>Rotaria</taxon>
    </lineage>
</organism>
<reference evidence="1" key="1">
    <citation type="submission" date="2021-02" db="EMBL/GenBank/DDBJ databases">
        <authorList>
            <person name="Nowell W R."/>
        </authorList>
    </citation>
    <scope>NUCLEOTIDE SEQUENCE</scope>
</reference>
<name>A0A814Z5C8_9BILA</name>
<accession>A0A814Z5C8</accession>
<evidence type="ECO:0000313" key="2">
    <source>
        <dbReference type="EMBL" id="CAF3979649.1"/>
    </source>
</evidence>
<dbReference type="EMBL" id="CAJNOT010001701">
    <property type="protein sequence ID" value="CAF1237809.1"/>
    <property type="molecule type" value="Genomic_DNA"/>
</dbReference>
<comment type="caution">
    <text evidence="1">The sequence shown here is derived from an EMBL/GenBank/DDBJ whole genome shotgun (WGS) entry which is preliminary data.</text>
</comment>
<sequence length="69" mass="7892">MYGGNPYILAELASDMWIERNIPGGLNSPMGHFLDNIMGGNPNPTFGQMLGSYYPGYHYHVFHYPYGWY</sequence>
<evidence type="ECO:0000313" key="3">
    <source>
        <dbReference type="Proteomes" id="UP000663864"/>
    </source>
</evidence>
<evidence type="ECO:0000313" key="1">
    <source>
        <dbReference type="EMBL" id="CAF1237809.1"/>
    </source>
</evidence>
<dbReference type="AlphaFoldDB" id="A0A814Z5C8"/>
<protein>
    <submittedName>
        <fullName evidence="1">Uncharacterized protein</fullName>
    </submittedName>
</protein>
<dbReference type="Proteomes" id="UP000663864">
    <property type="component" value="Unassembled WGS sequence"/>
</dbReference>
<dbReference type="EMBL" id="CAJOBD010004084">
    <property type="protein sequence ID" value="CAF3979649.1"/>
    <property type="molecule type" value="Genomic_DNA"/>
</dbReference>
<dbReference type="Proteomes" id="UP000663836">
    <property type="component" value="Unassembled WGS sequence"/>
</dbReference>
<proteinExistence type="predicted"/>
<gene>
    <name evidence="2" type="ORF">JBS370_LOCUS25106</name>
    <name evidence="1" type="ORF">ZHD862_LOCUS24713</name>
</gene>